<evidence type="ECO:0000256" key="1">
    <source>
        <dbReference type="ARBA" id="ARBA00022729"/>
    </source>
</evidence>
<accession>A0ABN0YSB4</accession>
<dbReference type="InterPro" id="IPR001119">
    <property type="entry name" value="SLH_dom"/>
</dbReference>
<keyword evidence="1" id="KW-0732">Signal</keyword>
<keyword evidence="4" id="KW-1185">Reference proteome</keyword>
<gene>
    <name evidence="3" type="ORF">GCM10008933_42440</name>
</gene>
<dbReference type="InterPro" id="IPR014755">
    <property type="entry name" value="Cu-Rt/internalin_Ig-like"/>
</dbReference>
<evidence type="ECO:0000259" key="2">
    <source>
        <dbReference type="PROSITE" id="PS51272"/>
    </source>
</evidence>
<proteinExistence type="predicted"/>
<dbReference type="PROSITE" id="PS51272">
    <property type="entry name" value="SLH"/>
    <property type="match status" value="2"/>
</dbReference>
<comment type="caution">
    <text evidence="3">The sequence shown here is derived from an EMBL/GenBank/DDBJ whole genome shotgun (WGS) entry which is preliminary data.</text>
</comment>
<organism evidence="3 4">
    <name type="scientific">Paenibacillus motobuensis</name>
    <dbReference type="NCBI Taxonomy" id="295324"/>
    <lineage>
        <taxon>Bacteria</taxon>
        <taxon>Bacillati</taxon>
        <taxon>Bacillota</taxon>
        <taxon>Bacilli</taxon>
        <taxon>Bacillales</taxon>
        <taxon>Paenibacillaceae</taxon>
        <taxon>Paenibacillus</taxon>
    </lineage>
</organism>
<feature type="domain" description="SLH" evidence="2">
    <location>
        <begin position="102"/>
        <end position="167"/>
    </location>
</feature>
<dbReference type="Proteomes" id="UP001500340">
    <property type="component" value="Unassembled WGS sequence"/>
</dbReference>
<dbReference type="EMBL" id="BAAACX010000021">
    <property type="protein sequence ID" value="GAA0407807.1"/>
    <property type="molecule type" value="Genomic_DNA"/>
</dbReference>
<evidence type="ECO:0000313" key="3">
    <source>
        <dbReference type="EMBL" id="GAA0407807.1"/>
    </source>
</evidence>
<dbReference type="Gene3D" id="2.60.40.1220">
    <property type="match status" value="5"/>
</dbReference>
<evidence type="ECO:0000313" key="4">
    <source>
        <dbReference type="Proteomes" id="UP001500340"/>
    </source>
</evidence>
<protein>
    <recommendedName>
        <fullName evidence="2">SLH domain-containing protein</fullName>
    </recommendedName>
</protein>
<sequence>MSNKSYSIKENSHVIVNQGGEKKVMKKILSVALSTAMAFSMFATVAFGADAKLTPEQQFNTLKEAGIVEGFPDGLSHLDRSLTRAELAKIIVKATDLTPVDATSYNDKNYAKHWARTYIEAVTQANIMEGKNLEKKLFDPSGNLSVQELAAVLVRALKLEVPTETNNTATEWAKGYVEAAVKGGYIDAGINYQANASRSQAIVAAYAIYEAAQVPTVASYTVSEAGKVVEFTLSNKEVVKVTLEKALEPNKETEVKFTHNGHDYTHKVTYVTTVAQKVDSVKAENLKEVIVTFDGTVDSATAGNESNYTIQGKSIDSATVSDDKTSVTLLLADDANSVLVNQKQTTISLKNIKNEDGTKTFTQDVQFTPIDVTAPTVKEVVGLGTSAIKVKFSEPVKESVAIASVNYRIDGKVIGASVKYAYPDTVIVVTPITEGEHVLRVSGVTDFSGLSVAPVENKFTTVVDTAAPEIKEIKSSDLTKVTVTFDETIKSVSDAYANNSSKTASKIVINDNKVTLFFDGDTKRLNQGENTIVLKGVSDYSGNKADREGKVTPELDTVRPVVTNVDFHKDGADYVAELQFSKSLKPDVAKKADNYKLVDSDGKVAKIAGVDNSGHPIRGIKYDDRTKKVEINFGPVFDKEYTLEVSGVRDNAYIGNEIIPASFKLNPAGTENGKISRVWVEDASRGQYVYVEFNTPVVMSGAGSALDPAKYSIAKKGTTNKVALTKSADDIDPVTSSSVRIYVDSKNLTVGTDDTLYVDYIANLDGKYLTEGTGYTLSSVVKLKNDAVKTTSVEATANDSLTVKFDTALNNVDVNEFSVKGTATNSTYKTSYPNDYSLSADGKTLTLKFSDDKLPVEFSNTSLKLVAAGGDDARTRDVYGNPVKVDFEVANKIAPEVIAKSFDVAPPVGTKYTASFDVTKIITDKAENFTKSLFSVEVTPALGGDKKKTEITEVKANGTKLEVIFTVEGGINTGDYVKVSLDNNSGAIVDGNGNSLKTFNQTKIYNQ</sequence>
<reference evidence="3 4" key="1">
    <citation type="journal article" date="2019" name="Int. J. Syst. Evol. Microbiol.">
        <title>The Global Catalogue of Microorganisms (GCM) 10K type strain sequencing project: providing services to taxonomists for standard genome sequencing and annotation.</title>
        <authorList>
            <consortium name="The Broad Institute Genomics Platform"/>
            <consortium name="The Broad Institute Genome Sequencing Center for Infectious Disease"/>
            <person name="Wu L."/>
            <person name="Ma J."/>
        </authorList>
    </citation>
    <scope>NUCLEOTIDE SEQUENCE [LARGE SCALE GENOMIC DNA]</scope>
    <source>
        <strain evidence="3 4">JCM 12774</strain>
    </source>
</reference>
<name>A0ABN0YSB4_9BACL</name>
<feature type="domain" description="SLH" evidence="2">
    <location>
        <begin position="42"/>
        <end position="101"/>
    </location>
</feature>
<dbReference type="RefSeq" id="WP_343864692.1">
    <property type="nucleotide sequence ID" value="NZ_BAAACX010000021.1"/>
</dbReference>